<comment type="caution">
    <text evidence="1">The sequence shown here is derived from an EMBL/GenBank/DDBJ whole genome shotgun (WGS) entry which is preliminary data.</text>
</comment>
<protein>
    <submittedName>
        <fullName evidence="1">Uncharacterized protein</fullName>
    </submittedName>
</protein>
<dbReference type="EMBL" id="WNWS01000054">
    <property type="protein sequence ID" value="KAE9984114.1"/>
    <property type="molecule type" value="Genomic_DNA"/>
</dbReference>
<sequence>MSTPDFQRTCHCGGTGQFPHLTHALDCPSHCLQSDMERSRFHEERWSEQNSGILHNGPRIAPPHVYSYRDREPIKEAGIPDRYRDWGYGFGHGDAHQDRYLEQLKRQRPENGHGPGGVQKQWKWGPRWGPGDAHYDGYWIACFDCLLRRSSTTLPMSAVEASISKTIASSMSGLGLEVAKRLNLQSVWQLNIPSKVMALLFLLPS</sequence>
<evidence type="ECO:0000313" key="1">
    <source>
        <dbReference type="EMBL" id="KAE9984114.1"/>
    </source>
</evidence>
<organism evidence="1 2">
    <name type="scientific">Venturia inaequalis</name>
    <name type="common">Apple scab fungus</name>
    <dbReference type="NCBI Taxonomy" id="5025"/>
    <lineage>
        <taxon>Eukaryota</taxon>
        <taxon>Fungi</taxon>
        <taxon>Dikarya</taxon>
        <taxon>Ascomycota</taxon>
        <taxon>Pezizomycotina</taxon>
        <taxon>Dothideomycetes</taxon>
        <taxon>Pleosporomycetidae</taxon>
        <taxon>Venturiales</taxon>
        <taxon>Venturiaceae</taxon>
        <taxon>Venturia</taxon>
    </lineage>
</organism>
<gene>
    <name evidence="1" type="ORF">EG328_009165</name>
</gene>
<reference evidence="1 2" key="1">
    <citation type="submission" date="2018-12" db="EMBL/GenBank/DDBJ databases">
        <title>Venturia inaequalis Genome Resource.</title>
        <authorList>
            <person name="Lichtner F.J."/>
        </authorList>
    </citation>
    <scope>NUCLEOTIDE SEQUENCE [LARGE SCALE GENOMIC DNA]</scope>
    <source>
        <strain evidence="1 2">120213</strain>
    </source>
</reference>
<evidence type="ECO:0000313" key="2">
    <source>
        <dbReference type="Proteomes" id="UP000447873"/>
    </source>
</evidence>
<accession>A0A8H3Z3P0</accession>
<dbReference type="AlphaFoldDB" id="A0A8H3Z3P0"/>
<dbReference type="Proteomes" id="UP000447873">
    <property type="component" value="Unassembled WGS sequence"/>
</dbReference>
<name>A0A8H3Z3P0_VENIN</name>
<proteinExistence type="predicted"/>